<comment type="caution">
    <text evidence="5">The sequence shown here is derived from an EMBL/GenBank/DDBJ whole genome shotgun (WGS) entry which is preliminary data.</text>
</comment>
<proteinExistence type="inferred from homology"/>
<sequence>MIQADSDGRVIGIDLGTTFSAMAYLDRHGAAVTIPNGEGELTTPSVVLFEPDGSIVVGREARRACLIYPDRVAACVKRDMGEKFFSHPVAGKRLSPPSIAAFILKKLKQDAERRMGPVAGAVITVPAYFDEGRRQATVDAGKLAGLNVIDIINEPTSAALAYAFRSFVDRGGRAEDTPAAAIFATAPNTAMVYDLGGGTFDVTIIRIQGDEVRVLATDGDVRLGGKDWDQRIVDRAAEMFV</sequence>
<organism evidence="5">
    <name type="scientific">marine sediment metagenome</name>
    <dbReference type="NCBI Taxonomy" id="412755"/>
    <lineage>
        <taxon>unclassified sequences</taxon>
        <taxon>metagenomes</taxon>
        <taxon>ecological metagenomes</taxon>
    </lineage>
</organism>
<dbReference type="InterPro" id="IPR018181">
    <property type="entry name" value="Heat_shock_70_CS"/>
</dbReference>
<evidence type="ECO:0000256" key="4">
    <source>
        <dbReference type="ARBA" id="ARBA00023186"/>
    </source>
</evidence>
<dbReference type="PROSITE" id="PS00329">
    <property type="entry name" value="HSP70_2"/>
    <property type="match status" value="1"/>
</dbReference>
<dbReference type="EMBL" id="BARS01011074">
    <property type="protein sequence ID" value="GAF99163.1"/>
    <property type="molecule type" value="Genomic_DNA"/>
</dbReference>
<evidence type="ECO:0008006" key="6">
    <source>
        <dbReference type="Google" id="ProtNLM"/>
    </source>
</evidence>
<dbReference type="InterPro" id="IPR013126">
    <property type="entry name" value="Hsp_70_fam"/>
</dbReference>
<dbReference type="FunFam" id="3.30.420.40:FF:000071">
    <property type="entry name" value="Molecular chaperone DnaK"/>
    <property type="match status" value="1"/>
</dbReference>
<dbReference type="PRINTS" id="PR00301">
    <property type="entry name" value="HEATSHOCK70"/>
</dbReference>
<evidence type="ECO:0000256" key="3">
    <source>
        <dbReference type="ARBA" id="ARBA00022840"/>
    </source>
</evidence>
<dbReference type="InterPro" id="IPR043129">
    <property type="entry name" value="ATPase_NBD"/>
</dbReference>
<dbReference type="AlphaFoldDB" id="X0U025"/>
<reference evidence="5" key="1">
    <citation type="journal article" date="2014" name="Front. Microbiol.">
        <title>High frequency of phylogenetically diverse reductive dehalogenase-homologous genes in deep subseafloor sedimentary metagenomes.</title>
        <authorList>
            <person name="Kawai M."/>
            <person name="Futagami T."/>
            <person name="Toyoda A."/>
            <person name="Takaki Y."/>
            <person name="Nishi S."/>
            <person name="Hori S."/>
            <person name="Arai W."/>
            <person name="Tsubouchi T."/>
            <person name="Morono Y."/>
            <person name="Uchiyama I."/>
            <person name="Ito T."/>
            <person name="Fujiyama A."/>
            <person name="Inagaki F."/>
            <person name="Takami H."/>
        </authorList>
    </citation>
    <scope>NUCLEOTIDE SEQUENCE</scope>
    <source>
        <strain evidence="5">Expedition CK06-06</strain>
    </source>
</reference>
<keyword evidence="2" id="KW-0547">Nucleotide-binding</keyword>
<feature type="non-terminal residue" evidence="5">
    <location>
        <position position="241"/>
    </location>
</feature>
<gene>
    <name evidence="5" type="ORF">S01H1_20282</name>
</gene>
<dbReference type="GO" id="GO:0005524">
    <property type="term" value="F:ATP binding"/>
    <property type="evidence" value="ECO:0007669"/>
    <property type="project" value="UniProtKB-KW"/>
</dbReference>
<comment type="similarity">
    <text evidence="1">Belongs to the heat shock protein 70 family.</text>
</comment>
<evidence type="ECO:0000256" key="1">
    <source>
        <dbReference type="ARBA" id="ARBA00007381"/>
    </source>
</evidence>
<keyword evidence="4" id="KW-0143">Chaperone</keyword>
<evidence type="ECO:0000256" key="2">
    <source>
        <dbReference type="ARBA" id="ARBA00022741"/>
    </source>
</evidence>
<dbReference type="GO" id="GO:0140662">
    <property type="term" value="F:ATP-dependent protein folding chaperone"/>
    <property type="evidence" value="ECO:0007669"/>
    <property type="project" value="InterPro"/>
</dbReference>
<protein>
    <recommendedName>
        <fullName evidence="6">Molecular chaperone DnaK</fullName>
    </recommendedName>
</protein>
<accession>X0U025</accession>
<dbReference type="PANTHER" id="PTHR19375">
    <property type="entry name" value="HEAT SHOCK PROTEIN 70KDA"/>
    <property type="match status" value="1"/>
</dbReference>
<keyword evidence="3" id="KW-0067">ATP-binding</keyword>
<dbReference type="PROSITE" id="PS00297">
    <property type="entry name" value="HSP70_1"/>
    <property type="match status" value="1"/>
</dbReference>
<dbReference type="Gene3D" id="3.30.420.40">
    <property type="match status" value="2"/>
</dbReference>
<evidence type="ECO:0000313" key="5">
    <source>
        <dbReference type="EMBL" id="GAF99163.1"/>
    </source>
</evidence>
<name>X0U025_9ZZZZ</name>
<dbReference type="Pfam" id="PF00012">
    <property type="entry name" value="HSP70"/>
    <property type="match status" value="2"/>
</dbReference>
<dbReference type="SUPFAM" id="SSF53067">
    <property type="entry name" value="Actin-like ATPase domain"/>
    <property type="match status" value="2"/>
</dbReference>